<sequence>MVLALTLAVGLGACAYHGNFDDPVQRRVQWFSFLGGDDIKATCQPGASGSTDRYRFVYNGRYAEQVRAYELVGDGGGGAYLTARATGKYANLAEVNLEDPLGPLRWKESRATLNGATFSLFKQALAADGFLQPPKTEGQRFSSNSFYWLVSGCHEGQFHFGAWKYPSEDFQKLQFPKLLLVRDQTGMAFNPPRDAPTEIMGQPSSSEGANAPFNITIRADGVGGGTLF</sequence>
<accession>A0A5J6MUZ0</accession>
<keyword evidence="2" id="KW-1185">Reference proteome</keyword>
<reference evidence="1 2" key="1">
    <citation type="submission" date="2019-08" db="EMBL/GenBank/DDBJ databases">
        <title>Hyperibacter terrae gen. nov., sp. nov. and Hyperibacter viscosus sp. nov., two new members in the family Rhodospirillaceae isolated from the rhizosphere of Hypericum perforatum.</title>
        <authorList>
            <person name="Noviana Z."/>
        </authorList>
    </citation>
    <scope>NUCLEOTIDE SEQUENCE [LARGE SCALE GENOMIC DNA]</scope>
    <source>
        <strain evidence="1 2">R5959</strain>
    </source>
</reference>
<name>A0A5J6MUZ0_9PROT</name>
<dbReference type="Proteomes" id="UP000325797">
    <property type="component" value="Chromosome"/>
</dbReference>
<organism evidence="1 2">
    <name type="scientific">Hypericibacter adhaerens</name>
    <dbReference type="NCBI Taxonomy" id="2602016"/>
    <lineage>
        <taxon>Bacteria</taxon>
        <taxon>Pseudomonadati</taxon>
        <taxon>Pseudomonadota</taxon>
        <taxon>Alphaproteobacteria</taxon>
        <taxon>Rhodospirillales</taxon>
        <taxon>Dongiaceae</taxon>
        <taxon>Hypericibacter</taxon>
    </lineage>
</organism>
<gene>
    <name evidence="1" type="ORF">FRZ61_13870</name>
</gene>
<proteinExistence type="predicted"/>
<dbReference type="KEGG" id="hadh:FRZ61_13870"/>
<dbReference type="AlphaFoldDB" id="A0A5J6MUZ0"/>
<evidence type="ECO:0000313" key="1">
    <source>
        <dbReference type="EMBL" id="QEX21462.1"/>
    </source>
</evidence>
<protein>
    <submittedName>
        <fullName evidence="1">Uncharacterized protein</fullName>
    </submittedName>
</protein>
<evidence type="ECO:0000313" key="2">
    <source>
        <dbReference type="Proteomes" id="UP000325797"/>
    </source>
</evidence>
<dbReference type="EMBL" id="CP042582">
    <property type="protein sequence ID" value="QEX21462.1"/>
    <property type="molecule type" value="Genomic_DNA"/>
</dbReference>